<dbReference type="AlphaFoldDB" id="A0A6B2H452"/>
<gene>
    <name evidence="1" type="ORF">GWO68_13260</name>
</gene>
<proteinExistence type="predicted"/>
<organism evidence="1 2">
    <name type="scientific">Pontibacter fetidus</name>
    <dbReference type="NCBI Taxonomy" id="2700082"/>
    <lineage>
        <taxon>Bacteria</taxon>
        <taxon>Pseudomonadati</taxon>
        <taxon>Bacteroidota</taxon>
        <taxon>Cytophagia</taxon>
        <taxon>Cytophagales</taxon>
        <taxon>Hymenobacteraceae</taxon>
        <taxon>Pontibacter</taxon>
    </lineage>
</organism>
<protein>
    <submittedName>
        <fullName evidence="1">Uncharacterized protein</fullName>
    </submittedName>
</protein>
<dbReference type="EMBL" id="JAAEAA010000017">
    <property type="protein sequence ID" value="NDK56888.1"/>
    <property type="molecule type" value="Genomic_DNA"/>
</dbReference>
<keyword evidence="2" id="KW-1185">Reference proteome</keyword>
<sequence>MYRFTSYIAIVLLLLFARVMVPDALILELHPHTHTIHNAHEDAHKAQVGQKHKHCPVEDNFHEPFQGSWAEIAIAPSLQQKTAYVNFYQNNWHTCKSTSRYLRGPPIV</sequence>
<evidence type="ECO:0000313" key="1">
    <source>
        <dbReference type="EMBL" id="NDK56888.1"/>
    </source>
</evidence>
<dbReference type="Proteomes" id="UP000478546">
    <property type="component" value="Unassembled WGS sequence"/>
</dbReference>
<reference evidence="1 2" key="1">
    <citation type="submission" date="2020-01" db="EMBL/GenBank/DDBJ databases">
        <authorList>
            <person name="Kim M.K."/>
        </authorList>
    </citation>
    <scope>NUCLEOTIDE SEQUENCE [LARGE SCALE GENOMIC DNA]</scope>
    <source>
        <strain evidence="1 2">BT213</strain>
    </source>
</reference>
<accession>A0A6B2H452</accession>
<name>A0A6B2H452_9BACT</name>
<comment type="caution">
    <text evidence="1">The sequence shown here is derived from an EMBL/GenBank/DDBJ whole genome shotgun (WGS) entry which is preliminary data.</text>
</comment>
<evidence type="ECO:0000313" key="2">
    <source>
        <dbReference type="Proteomes" id="UP000478546"/>
    </source>
</evidence>
<dbReference type="RefSeq" id="WP_162346948.1">
    <property type="nucleotide sequence ID" value="NZ_JAAEAA010000017.1"/>
</dbReference>